<keyword evidence="8" id="KW-0547">Nucleotide-binding</keyword>
<dbReference type="Gene3D" id="6.10.340.10">
    <property type="match status" value="1"/>
</dbReference>
<keyword evidence="13 14" id="KW-0472">Membrane</keyword>
<dbReference type="EMBL" id="JASWER010000001">
    <property type="protein sequence ID" value="MDL5375440.1"/>
    <property type="molecule type" value="Genomic_DNA"/>
</dbReference>
<dbReference type="Proteomes" id="UP001230807">
    <property type="component" value="Unassembled WGS sequence"/>
</dbReference>
<dbReference type="SMART" id="SM00388">
    <property type="entry name" value="HisKA"/>
    <property type="match status" value="1"/>
</dbReference>
<evidence type="ECO:0000256" key="3">
    <source>
        <dbReference type="ARBA" id="ARBA00012438"/>
    </source>
</evidence>
<dbReference type="InterPro" id="IPR036097">
    <property type="entry name" value="HisK_dim/P_sf"/>
</dbReference>
<keyword evidence="9 17" id="KW-0418">Kinase</keyword>
<dbReference type="InterPro" id="IPR003660">
    <property type="entry name" value="HAMP_dom"/>
</dbReference>
<dbReference type="Pfam" id="PF00672">
    <property type="entry name" value="HAMP"/>
    <property type="match status" value="1"/>
</dbReference>
<dbReference type="PANTHER" id="PTHR45528:SF1">
    <property type="entry name" value="SENSOR HISTIDINE KINASE CPXA"/>
    <property type="match status" value="1"/>
</dbReference>
<dbReference type="GO" id="GO:0016301">
    <property type="term" value="F:kinase activity"/>
    <property type="evidence" value="ECO:0007669"/>
    <property type="project" value="UniProtKB-KW"/>
</dbReference>
<feature type="transmembrane region" description="Helical" evidence="14">
    <location>
        <begin position="162"/>
        <end position="183"/>
    </location>
</feature>
<dbReference type="SUPFAM" id="SSF55874">
    <property type="entry name" value="ATPase domain of HSP90 chaperone/DNA topoisomerase II/histidine kinase"/>
    <property type="match status" value="1"/>
</dbReference>
<dbReference type="InterPro" id="IPR036890">
    <property type="entry name" value="HATPase_C_sf"/>
</dbReference>
<gene>
    <name evidence="17" type="ORF">QR695_00325</name>
</gene>
<comment type="catalytic activity">
    <reaction evidence="1">
        <text>ATP + protein L-histidine = ADP + protein N-phospho-L-histidine.</text>
        <dbReference type="EC" id="2.7.13.3"/>
    </reaction>
</comment>
<keyword evidence="6" id="KW-0808">Transferase</keyword>
<evidence type="ECO:0000256" key="9">
    <source>
        <dbReference type="ARBA" id="ARBA00022777"/>
    </source>
</evidence>
<evidence type="ECO:0000256" key="10">
    <source>
        <dbReference type="ARBA" id="ARBA00022840"/>
    </source>
</evidence>
<sequence length="459" mass="52731">MKLDHLQPKRLMWKIWVLILLIIVTLALMILLTIRSSITQFIDEQVYETLQDVDYYLGNTNELENIPQNPIEYDRRQQESRSVNQLIFLPNGRIIYGSAPLELTNRMYQEAIEQTSEVAKYQTTIDGEDVYYIIRQNEYDGELIYQASYAWDAYRRELVSTLYWRISILIGVISLLSLIPALWMSRELTKPIVEMERAVEKISNRQWETVLPLARQDELGQLARSIDAMRQELQEQDVAQQALLQNISHDLKTPIMVIRGYAQSIGDGIYPTGDLKGSAEVIDEEASRLEKKVVDLLYVTKLEYFKGQEMRLEPINLDKLVELLVSRFKLRGNLDWTVEGHAGEMLGDGEQIRVAFENVLDNALRYAESRIHIRLSHTEAGVEITIENDGPPVDENLDLFHQFSRGKQGKFGLGLFIVQRIVTLHEGTVALGNTSDGVAVHFHFPPSNSIKKLKLDSRN</sequence>
<evidence type="ECO:0000256" key="11">
    <source>
        <dbReference type="ARBA" id="ARBA00022989"/>
    </source>
</evidence>
<dbReference type="SMART" id="SM00387">
    <property type="entry name" value="HATPase_c"/>
    <property type="match status" value="1"/>
</dbReference>
<keyword evidence="5" id="KW-0597">Phosphoprotein</keyword>
<evidence type="ECO:0000259" key="16">
    <source>
        <dbReference type="PROSITE" id="PS50885"/>
    </source>
</evidence>
<dbReference type="EC" id="2.7.13.3" evidence="3"/>
<dbReference type="Gene3D" id="3.30.565.10">
    <property type="entry name" value="Histidine kinase-like ATPase, C-terminal domain"/>
    <property type="match status" value="1"/>
</dbReference>
<proteinExistence type="predicted"/>
<dbReference type="InterPro" id="IPR003661">
    <property type="entry name" value="HisK_dim/P_dom"/>
</dbReference>
<evidence type="ECO:0000256" key="2">
    <source>
        <dbReference type="ARBA" id="ARBA00004651"/>
    </source>
</evidence>
<dbReference type="CDD" id="cd00082">
    <property type="entry name" value="HisKA"/>
    <property type="match status" value="1"/>
</dbReference>
<dbReference type="PANTHER" id="PTHR45528">
    <property type="entry name" value="SENSOR HISTIDINE KINASE CPXA"/>
    <property type="match status" value="1"/>
</dbReference>
<dbReference type="SMART" id="SM00304">
    <property type="entry name" value="HAMP"/>
    <property type="match status" value="1"/>
</dbReference>
<evidence type="ECO:0000256" key="12">
    <source>
        <dbReference type="ARBA" id="ARBA00023012"/>
    </source>
</evidence>
<evidence type="ECO:0000256" key="1">
    <source>
        <dbReference type="ARBA" id="ARBA00000085"/>
    </source>
</evidence>
<comment type="caution">
    <text evidence="17">The sequence shown here is derived from an EMBL/GenBank/DDBJ whole genome shotgun (WGS) entry which is preliminary data.</text>
</comment>
<evidence type="ECO:0000256" key="7">
    <source>
        <dbReference type="ARBA" id="ARBA00022692"/>
    </source>
</evidence>
<dbReference type="PROSITE" id="PS50885">
    <property type="entry name" value="HAMP"/>
    <property type="match status" value="1"/>
</dbReference>
<dbReference type="InterPro" id="IPR050398">
    <property type="entry name" value="HssS/ArlS-like"/>
</dbReference>
<dbReference type="InterPro" id="IPR003594">
    <property type="entry name" value="HATPase_dom"/>
</dbReference>
<dbReference type="PROSITE" id="PS50109">
    <property type="entry name" value="HIS_KIN"/>
    <property type="match status" value="1"/>
</dbReference>
<dbReference type="Gene3D" id="1.10.287.130">
    <property type="match status" value="1"/>
</dbReference>
<evidence type="ECO:0000256" key="8">
    <source>
        <dbReference type="ARBA" id="ARBA00022741"/>
    </source>
</evidence>
<dbReference type="CDD" id="cd06225">
    <property type="entry name" value="HAMP"/>
    <property type="match status" value="1"/>
</dbReference>
<comment type="subcellular location">
    <subcellularLocation>
        <location evidence="2">Cell membrane</location>
        <topology evidence="2">Multi-pass membrane protein</topology>
    </subcellularLocation>
</comment>
<keyword evidence="18" id="KW-1185">Reference proteome</keyword>
<evidence type="ECO:0000256" key="14">
    <source>
        <dbReference type="SAM" id="Phobius"/>
    </source>
</evidence>
<feature type="domain" description="Histidine kinase" evidence="15">
    <location>
        <begin position="246"/>
        <end position="448"/>
    </location>
</feature>
<keyword evidence="4" id="KW-1003">Cell membrane</keyword>
<evidence type="ECO:0000256" key="13">
    <source>
        <dbReference type="ARBA" id="ARBA00023136"/>
    </source>
</evidence>
<name>A0ABT7MJ71_9BACL</name>
<dbReference type="SUPFAM" id="SSF158472">
    <property type="entry name" value="HAMP domain-like"/>
    <property type="match status" value="1"/>
</dbReference>
<dbReference type="RefSeq" id="WP_214720263.1">
    <property type="nucleotide sequence ID" value="NZ_JASWER010000001.1"/>
</dbReference>
<feature type="transmembrane region" description="Helical" evidence="14">
    <location>
        <begin position="15"/>
        <end position="34"/>
    </location>
</feature>
<evidence type="ECO:0000313" key="18">
    <source>
        <dbReference type="Proteomes" id="UP001230807"/>
    </source>
</evidence>
<organism evidence="17 18">
    <name type="scientific">Exiguobacterium mexicanum</name>
    <dbReference type="NCBI Taxonomy" id="340146"/>
    <lineage>
        <taxon>Bacteria</taxon>
        <taxon>Bacillati</taxon>
        <taxon>Bacillota</taxon>
        <taxon>Bacilli</taxon>
        <taxon>Bacillales</taxon>
        <taxon>Bacillales Family XII. Incertae Sedis</taxon>
        <taxon>Exiguobacterium</taxon>
    </lineage>
</organism>
<evidence type="ECO:0000259" key="15">
    <source>
        <dbReference type="PROSITE" id="PS50109"/>
    </source>
</evidence>
<evidence type="ECO:0000256" key="6">
    <source>
        <dbReference type="ARBA" id="ARBA00022679"/>
    </source>
</evidence>
<dbReference type="Pfam" id="PF00512">
    <property type="entry name" value="HisKA"/>
    <property type="match status" value="1"/>
</dbReference>
<reference evidence="17 18" key="1">
    <citation type="submission" date="2023-06" db="EMBL/GenBank/DDBJ databases">
        <title>Influencing factors and mechanism of Cr(VI) reduction by facultative anaerobic Exiguobacterium sp. PY14.</title>
        <authorList>
            <person name="Zou L."/>
        </authorList>
    </citation>
    <scope>NUCLEOTIDE SEQUENCE [LARGE SCALE GENOMIC DNA]</scope>
    <source>
        <strain evidence="17 18">PY14</strain>
    </source>
</reference>
<protein>
    <recommendedName>
        <fullName evidence="3">histidine kinase</fullName>
        <ecNumber evidence="3">2.7.13.3</ecNumber>
    </recommendedName>
</protein>
<keyword evidence="10" id="KW-0067">ATP-binding</keyword>
<evidence type="ECO:0000256" key="5">
    <source>
        <dbReference type="ARBA" id="ARBA00022553"/>
    </source>
</evidence>
<evidence type="ECO:0000313" key="17">
    <source>
        <dbReference type="EMBL" id="MDL5375440.1"/>
    </source>
</evidence>
<dbReference type="Pfam" id="PF02518">
    <property type="entry name" value="HATPase_c"/>
    <property type="match status" value="1"/>
</dbReference>
<dbReference type="InterPro" id="IPR005467">
    <property type="entry name" value="His_kinase_dom"/>
</dbReference>
<keyword evidence="12" id="KW-0902">Two-component regulatory system</keyword>
<keyword evidence="7 14" id="KW-0812">Transmembrane</keyword>
<keyword evidence="11 14" id="KW-1133">Transmembrane helix</keyword>
<evidence type="ECO:0000256" key="4">
    <source>
        <dbReference type="ARBA" id="ARBA00022475"/>
    </source>
</evidence>
<accession>A0ABT7MJ71</accession>
<feature type="domain" description="HAMP" evidence="16">
    <location>
        <begin position="186"/>
        <end position="238"/>
    </location>
</feature>
<dbReference type="SUPFAM" id="SSF47384">
    <property type="entry name" value="Homodimeric domain of signal transducing histidine kinase"/>
    <property type="match status" value="1"/>
</dbReference>